<accession>A0A644XZ48</accession>
<keyword evidence="3 5" id="KW-1133">Transmembrane helix</keyword>
<comment type="caution">
    <text evidence="6">The sequence shown here is derived from an EMBL/GenBank/DDBJ whole genome shotgun (WGS) entry which is preliminary data.</text>
</comment>
<feature type="transmembrane region" description="Helical" evidence="5">
    <location>
        <begin position="43"/>
        <end position="62"/>
    </location>
</feature>
<protein>
    <recommendedName>
        <fullName evidence="7">Phospholipid methyltransferase</fullName>
    </recommendedName>
</protein>
<evidence type="ECO:0000313" key="6">
    <source>
        <dbReference type="EMBL" id="MPM21526.1"/>
    </source>
</evidence>
<evidence type="ECO:0000256" key="5">
    <source>
        <dbReference type="SAM" id="Phobius"/>
    </source>
</evidence>
<keyword evidence="2 5" id="KW-0812">Transmembrane</keyword>
<feature type="transmembrane region" description="Helical" evidence="5">
    <location>
        <begin position="112"/>
        <end position="138"/>
    </location>
</feature>
<reference evidence="6" key="1">
    <citation type="submission" date="2019-08" db="EMBL/GenBank/DDBJ databases">
        <authorList>
            <person name="Kucharzyk K."/>
            <person name="Murdoch R.W."/>
            <person name="Higgins S."/>
            <person name="Loffler F."/>
        </authorList>
    </citation>
    <scope>NUCLEOTIDE SEQUENCE</scope>
</reference>
<keyword evidence="4 5" id="KW-0472">Membrane</keyword>
<dbReference type="GO" id="GO:0012505">
    <property type="term" value="C:endomembrane system"/>
    <property type="evidence" value="ECO:0007669"/>
    <property type="project" value="UniProtKB-SubCell"/>
</dbReference>
<dbReference type="InterPro" id="IPR007318">
    <property type="entry name" value="Phopholipid_MeTrfase"/>
</dbReference>
<evidence type="ECO:0000256" key="1">
    <source>
        <dbReference type="ARBA" id="ARBA00004127"/>
    </source>
</evidence>
<feature type="transmembrane region" description="Helical" evidence="5">
    <location>
        <begin position="6"/>
        <end position="22"/>
    </location>
</feature>
<comment type="subcellular location">
    <subcellularLocation>
        <location evidence="1">Endomembrane system</location>
        <topology evidence="1">Multi-pass membrane protein</topology>
    </subcellularLocation>
</comment>
<dbReference type="AlphaFoldDB" id="A0A644XZ48"/>
<evidence type="ECO:0000256" key="3">
    <source>
        <dbReference type="ARBA" id="ARBA00022989"/>
    </source>
</evidence>
<evidence type="ECO:0008006" key="7">
    <source>
        <dbReference type="Google" id="ProtNLM"/>
    </source>
</evidence>
<organism evidence="6">
    <name type="scientific">bioreactor metagenome</name>
    <dbReference type="NCBI Taxonomy" id="1076179"/>
    <lineage>
        <taxon>unclassified sequences</taxon>
        <taxon>metagenomes</taxon>
        <taxon>ecological metagenomes</taxon>
    </lineage>
</organism>
<name>A0A644XZ48_9ZZZZ</name>
<sequence length="172" mass="20073">MNSFITLIPLIVIRFGLLSILDKEALKRAAFFAPLVGKEKVAYLFYQITNIMIFVYLCFLKITTDPYWFNLGLVIYGLGVLLCLISILNFAKPSKNGINLKGLYRFSRNPMYVAYFIYFLGCVLLTKSLILFSIVIVFQISAHWIILSEERWCVKKFGKEYINYMTNVRRYI</sequence>
<feature type="transmembrane region" description="Helical" evidence="5">
    <location>
        <begin position="68"/>
        <end position="91"/>
    </location>
</feature>
<dbReference type="EMBL" id="VSSQ01003608">
    <property type="protein sequence ID" value="MPM21526.1"/>
    <property type="molecule type" value="Genomic_DNA"/>
</dbReference>
<evidence type="ECO:0000256" key="4">
    <source>
        <dbReference type="ARBA" id="ARBA00023136"/>
    </source>
</evidence>
<dbReference type="Gene3D" id="1.20.120.1630">
    <property type="match status" value="1"/>
</dbReference>
<evidence type="ECO:0000256" key="2">
    <source>
        <dbReference type="ARBA" id="ARBA00022692"/>
    </source>
</evidence>
<gene>
    <name evidence="6" type="ORF">SDC9_67970</name>
</gene>
<dbReference type="Pfam" id="PF04191">
    <property type="entry name" value="PEMT"/>
    <property type="match status" value="1"/>
</dbReference>
<proteinExistence type="predicted"/>